<dbReference type="STRING" id="516051.VC82_2496"/>
<name>A0A0D5YV22_9FLAO</name>
<dbReference type="GO" id="GO:0009103">
    <property type="term" value="P:lipopolysaccharide biosynthetic process"/>
    <property type="evidence" value="ECO:0007669"/>
    <property type="project" value="TreeGrafter"/>
</dbReference>
<proteinExistence type="predicted"/>
<organism evidence="3 4">
    <name type="scientific">Flagellimonas lutaonensis</name>
    <dbReference type="NCBI Taxonomy" id="516051"/>
    <lineage>
        <taxon>Bacteria</taxon>
        <taxon>Pseudomonadati</taxon>
        <taxon>Bacteroidota</taxon>
        <taxon>Flavobacteriia</taxon>
        <taxon>Flavobacteriales</taxon>
        <taxon>Flavobacteriaceae</taxon>
        <taxon>Flagellimonas</taxon>
    </lineage>
</organism>
<feature type="domain" description="Glycosyl transferase family 1" evidence="2">
    <location>
        <begin position="219"/>
        <end position="378"/>
    </location>
</feature>
<dbReference type="SUPFAM" id="SSF53756">
    <property type="entry name" value="UDP-Glycosyltransferase/glycogen phosphorylase"/>
    <property type="match status" value="1"/>
</dbReference>
<keyword evidence="1 3" id="KW-0808">Transferase</keyword>
<dbReference type="PANTHER" id="PTHR46401:SF2">
    <property type="entry name" value="GLYCOSYLTRANSFERASE WBBK-RELATED"/>
    <property type="match status" value="1"/>
</dbReference>
<keyword evidence="4" id="KW-1185">Reference proteome</keyword>
<evidence type="ECO:0000313" key="4">
    <source>
        <dbReference type="Proteomes" id="UP000032726"/>
    </source>
</evidence>
<dbReference type="KEGG" id="mlt:VC82_2496"/>
<dbReference type="EMBL" id="CP011071">
    <property type="protein sequence ID" value="AKA36070.1"/>
    <property type="molecule type" value="Genomic_DNA"/>
</dbReference>
<dbReference type="PATRIC" id="fig|516051.4.peg.2561"/>
<sequence length="405" mass="46739">MRVLFLGLAVPYLHDSQNLYSELIIEFHERGDDITLIAPAYYDDDVGLELENGIPVIRVKTLELFDTGKIIKGLANLLLPWQYKRALKKYKIDLNFDLVIMPTPPITLTSLALWFKKEYGSTLYLIMRDIFPQNAIDLRLMREGSLVYNYFRKREKKTYQIFDSIGCMSQGNIDYVLRHNPEMKSEKFHLLPNWGPLRPLLKPEKIAALKKKYGTKGRFVAMYGGNIGLPQKVENIAYLAKECQEYKDIFFIIIGHGTRNEHLKEIIKKEKLENIRFVTEKLDAAEYFEVLQIADVGLISLSEDFTIPNIPSKALAYYNAKKPILASIDTNTDFGSILEENDSGVWSEAGNYKLLKEKLLYLYNNRDRCEEMGLNGYNYFKETLLTSDAYNTIKEEVGKITKSTN</sequence>
<dbReference type="GO" id="GO:0016757">
    <property type="term" value="F:glycosyltransferase activity"/>
    <property type="evidence" value="ECO:0007669"/>
    <property type="project" value="InterPro"/>
</dbReference>
<dbReference type="RefSeq" id="WP_045802649.1">
    <property type="nucleotide sequence ID" value="NZ_CP011071.1"/>
</dbReference>
<dbReference type="Gene3D" id="3.40.50.2000">
    <property type="entry name" value="Glycogen Phosphorylase B"/>
    <property type="match status" value="2"/>
</dbReference>
<protein>
    <submittedName>
        <fullName evidence="3">Glycosyl transferase group 1</fullName>
    </submittedName>
</protein>
<dbReference type="Pfam" id="PF00534">
    <property type="entry name" value="Glycos_transf_1"/>
    <property type="match status" value="1"/>
</dbReference>
<evidence type="ECO:0000313" key="3">
    <source>
        <dbReference type="EMBL" id="AKA36070.1"/>
    </source>
</evidence>
<evidence type="ECO:0000256" key="1">
    <source>
        <dbReference type="ARBA" id="ARBA00022679"/>
    </source>
</evidence>
<dbReference type="AlphaFoldDB" id="A0A0D5YV22"/>
<dbReference type="PANTHER" id="PTHR46401">
    <property type="entry name" value="GLYCOSYLTRANSFERASE WBBK-RELATED"/>
    <property type="match status" value="1"/>
</dbReference>
<dbReference type="OrthoDB" id="9811902at2"/>
<dbReference type="CDD" id="cd03794">
    <property type="entry name" value="GT4_WbuB-like"/>
    <property type="match status" value="1"/>
</dbReference>
<evidence type="ECO:0000259" key="2">
    <source>
        <dbReference type="Pfam" id="PF00534"/>
    </source>
</evidence>
<accession>A0A0D5YV22</accession>
<dbReference type="Proteomes" id="UP000032726">
    <property type="component" value="Chromosome"/>
</dbReference>
<gene>
    <name evidence="3" type="ORF">VC82_2496</name>
</gene>
<dbReference type="HOGENOM" id="CLU_009583_11_7_10"/>
<reference evidence="3 4" key="1">
    <citation type="submission" date="2015-03" db="EMBL/GenBank/DDBJ databases">
        <title>Complete genome sequence of Muricauda lutaonensis CC-HSB-11T, isolated from a coastal hot spring.</title>
        <authorList>
            <person name="Kim K.M."/>
        </authorList>
    </citation>
    <scope>NUCLEOTIDE SEQUENCE [LARGE SCALE GENOMIC DNA]</scope>
    <source>
        <strain evidence="3 4">CC-HSB-11</strain>
    </source>
</reference>
<dbReference type="InterPro" id="IPR001296">
    <property type="entry name" value="Glyco_trans_1"/>
</dbReference>